<accession>A0A3R7F4J4</accession>
<reference evidence="1 2" key="1">
    <citation type="journal article" date="2018" name="Biotechnol. Adv.">
        <title>Improved genomic resources and new bioinformatic workflow for the carcinogenic parasite Clonorchis sinensis: Biotechnological implications.</title>
        <authorList>
            <person name="Wang D."/>
            <person name="Korhonen P.K."/>
            <person name="Gasser R.B."/>
            <person name="Young N.D."/>
        </authorList>
    </citation>
    <scope>NUCLEOTIDE SEQUENCE [LARGE SCALE GENOMIC DNA]</scope>
    <source>
        <strain evidence="1">Cs-k2</strain>
    </source>
</reference>
<dbReference type="Proteomes" id="UP000286415">
    <property type="component" value="Unassembled WGS sequence"/>
</dbReference>
<gene>
    <name evidence="1" type="ORF">CSKR_110591</name>
</gene>
<evidence type="ECO:0000313" key="2">
    <source>
        <dbReference type="Proteomes" id="UP000286415"/>
    </source>
</evidence>
<reference evidence="1 2" key="2">
    <citation type="journal article" date="2021" name="Genomics">
        <title>High-quality reference genome for Clonorchis sinensis.</title>
        <authorList>
            <person name="Young N.D."/>
            <person name="Stroehlein A.J."/>
            <person name="Kinkar L."/>
            <person name="Wang T."/>
            <person name="Sohn W.M."/>
            <person name="Chang B.C.H."/>
            <person name="Kaur P."/>
            <person name="Weisz D."/>
            <person name="Dudchenko O."/>
            <person name="Aiden E.L."/>
            <person name="Korhonen P.K."/>
            <person name="Gasser R.B."/>
        </authorList>
    </citation>
    <scope>NUCLEOTIDE SEQUENCE [LARGE SCALE GENOMIC DNA]</scope>
    <source>
        <strain evidence="1">Cs-k2</strain>
    </source>
</reference>
<dbReference type="AlphaFoldDB" id="A0A3R7F4J4"/>
<comment type="caution">
    <text evidence="1">The sequence shown here is derived from an EMBL/GenBank/DDBJ whole genome shotgun (WGS) entry which is preliminary data.</text>
</comment>
<keyword evidence="2" id="KW-1185">Reference proteome</keyword>
<feature type="non-terminal residue" evidence="1">
    <location>
        <position position="1"/>
    </location>
</feature>
<dbReference type="InParanoid" id="A0A3R7F4J4"/>
<evidence type="ECO:0000313" key="1">
    <source>
        <dbReference type="EMBL" id="KAG5452491.1"/>
    </source>
</evidence>
<name>A0A3R7F4J4_CLOSI</name>
<dbReference type="EMBL" id="NIRI02000042">
    <property type="protein sequence ID" value="KAG5452491.1"/>
    <property type="molecule type" value="Genomic_DNA"/>
</dbReference>
<organism evidence="1 2">
    <name type="scientific">Clonorchis sinensis</name>
    <name type="common">Chinese liver fluke</name>
    <dbReference type="NCBI Taxonomy" id="79923"/>
    <lineage>
        <taxon>Eukaryota</taxon>
        <taxon>Metazoa</taxon>
        <taxon>Spiralia</taxon>
        <taxon>Lophotrochozoa</taxon>
        <taxon>Platyhelminthes</taxon>
        <taxon>Trematoda</taxon>
        <taxon>Digenea</taxon>
        <taxon>Opisthorchiida</taxon>
        <taxon>Opisthorchiata</taxon>
        <taxon>Opisthorchiidae</taxon>
        <taxon>Clonorchis</taxon>
    </lineage>
</organism>
<sequence length="176" mass="20298">AFSQAIRKYFHSRVIVFGGRTWNTLWQLSDKKKRIRTLLTLIYTIILVLIRWLMNISAGNDDIRVTRVQYHSIHYQASGEKQHFCAQGDLVDSDSRRDEEVRNSGDAHTLAQLVATTSPKKPLVSEIITDKSGRPIRSSLKLRVVNFQPQSQLSTQRRTTNLELPMTDNTRMLFID</sequence>
<protein>
    <submittedName>
        <fullName evidence="1">Uncharacterized protein</fullName>
    </submittedName>
</protein>
<proteinExistence type="predicted"/>